<feature type="non-terminal residue" evidence="1">
    <location>
        <position position="1"/>
    </location>
</feature>
<reference evidence="2 3" key="2">
    <citation type="submission" date="2024-05" db="EMBL/GenBank/DDBJ databases">
        <authorList>
            <person name="Chen Y."/>
            <person name="Shah S."/>
            <person name="Dougan E. K."/>
            <person name="Thang M."/>
            <person name="Chan C."/>
        </authorList>
    </citation>
    <scope>NUCLEOTIDE SEQUENCE [LARGE SCALE GENOMIC DNA]</scope>
</reference>
<evidence type="ECO:0000313" key="1">
    <source>
        <dbReference type="EMBL" id="CAI3994940.1"/>
    </source>
</evidence>
<feature type="non-terminal residue" evidence="1">
    <location>
        <position position="264"/>
    </location>
</feature>
<reference evidence="1" key="1">
    <citation type="submission" date="2022-10" db="EMBL/GenBank/DDBJ databases">
        <authorList>
            <person name="Chen Y."/>
            <person name="Dougan E. K."/>
            <person name="Chan C."/>
            <person name="Rhodes N."/>
            <person name="Thang M."/>
        </authorList>
    </citation>
    <scope>NUCLEOTIDE SEQUENCE</scope>
</reference>
<dbReference type="AlphaFoldDB" id="A0A9P1G1Y8"/>
<protein>
    <submittedName>
        <fullName evidence="1">Uncharacterized protein</fullName>
    </submittedName>
</protein>
<comment type="caution">
    <text evidence="1">The sequence shown here is derived from an EMBL/GenBank/DDBJ whole genome shotgun (WGS) entry which is preliminary data.</text>
</comment>
<evidence type="ECO:0000313" key="3">
    <source>
        <dbReference type="Proteomes" id="UP001152797"/>
    </source>
</evidence>
<sequence length="264" mass="29665">TYDHVVPRLPMAVGENCRVCSWEIDNESELLRRQRGRAASKRGDVELEAAEDKGALAEDQETKPVVTNPIFARSAGKWQVHYSAWPNHDEFLDVEIFCDGKYKSNPFVFPAISLMTRFPKQDIRLWNGDVLQLAAAKKELCGKGKAKNRMQWLAAPWENPGESVLGPRLLRSGNVDGSTLRYDPEEDQIHAYHYVKGANSTAEEHKETDDFWGHMDKSRRVAFMLLAGAKRTADACVPGLPGGMANAVRNNPVWPFESERVSVK</sequence>
<dbReference type="Proteomes" id="UP001152797">
    <property type="component" value="Unassembled WGS sequence"/>
</dbReference>
<proteinExistence type="predicted"/>
<accession>A0A9P1G1Y8</accession>
<gene>
    <name evidence="1" type="ORF">C1SCF055_LOCUS21551</name>
</gene>
<dbReference type="EMBL" id="CAMXCT030002013">
    <property type="protein sequence ID" value="CAL4782252.1"/>
    <property type="molecule type" value="Genomic_DNA"/>
</dbReference>
<keyword evidence="3" id="KW-1185">Reference proteome</keyword>
<dbReference type="EMBL" id="CAMXCT010002013">
    <property type="protein sequence ID" value="CAI3994940.1"/>
    <property type="molecule type" value="Genomic_DNA"/>
</dbReference>
<organism evidence="1">
    <name type="scientific">Cladocopium goreaui</name>
    <dbReference type="NCBI Taxonomy" id="2562237"/>
    <lineage>
        <taxon>Eukaryota</taxon>
        <taxon>Sar</taxon>
        <taxon>Alveolata</taxon>
        <taxon>Dinophyceae</taxon>
        <taxon>Suessiales</taxon>
        <taxon>Symbiodiniaceae</taxon>
        <taxon>Cladocopium</taxon>
    </lineage>
</organism>
<dbReference type="EMBL" id="CAMXCT020002013">
    <property type="protein sequence ID" value="CAL1148315.1"/>
    <property type="molecule type" value="Genomic_DNA"/>
</dbReference>
<name>A0A9P1G1Y8_9DINO</name>
<evidence type="ECO:0000313" key="2">
    <source>
        <dbReference type="EMBL" id="CAL4782252.1"/>
    </source>
</evidence>